<gene>
    <name evidence="1" type="ORF">SAMN00777080_3627</name>
</gene>
<dbReference type="AlphaFoldDB" id="A0A1W2H815"/>
<dbReference type="Proteomes" id="UP000192333">
    <property type="component" value="Chromosome I"/>
</dbReference>
<dbReference type="OrthoDB" id="9798250at2"/>
<dbReference type="Pfam" id="PF09837">
    <property type="entry name" value="DUF2064"/>
    <property type="match status" value="1"/>
</dbReference>
<dbReference type="NCBIfam" id="TIGR04282">
    <property type="entry name" value="glyco_like_cofC"/>
    <property type="match status" value="1"/>
</dbReference>
<keyword evidence="2" id="KW-1185">Reference proteome</keyword>
<evidence type="ECO:0008006" key="3">
    <source>
        <dbReference type="Google" id="ProtNLM"/>
    </source>
</evidence>
<organism evidence="1 2">
    <name type="scientific">Aquiflexum balticum DSM 16537</name>
    <dbReference type="NCBI Taxonomy" id="758820"/>
    <lineage>
        <taxon>Bacteria</taxon>
        <taxon>Pseudomonadati</taxon>
        <taxon>Bacteroidota</taxon>
        <taxon>Cytophagia</taxon>
        <taxon>Cytophagales</taxon>
        <taxon>Cyclobacteriaceae</taxon>
        <taxon>Aquiflexum</taxon>
    </lineage>
</organism>
<sequence length="220" mass="24920">MSAKSNPLPKIMKNKNSKNAIIIFQKNLIQGKVKTRLAASLGHQQAMEIYRDLVAFTYRQVIEIRDADIWVFFSESFEEMDGNFQEHITATMVQEGSDLGERMENAFRTIFGFGYTKAVLIGTDCPEITPGIIENALKSLEKDEVVIGPAMDGGYYLIGMAKVLPQLFSQIPWSTENVLPITLQRINQDNISHFTLPVLSDIDTEEDWINLKNLISEHYS</sequence>
<accession>A0A1W2H815</accession>
<proteinExistence type="predicted"/>
<dbReference type="SUPFAM" id="SSF53448">
    <property type="entry name" value="Nucleotide-diphospho-sugar transferases"/>
    <property type="match status" value="1"/>
</dbReference>
<evidence type="ECO:0000313" key="1">
    <source>
        <dbReference type="EMBL" id="SMD44989.1"/>
    </source>
</evidence>
<name>A0A1W2H815_9BACT</name>
<dbReference type="InterPro" id="IPR029044">
    <property type="entry name" value="Nucleotide-diphossugar_trans"/>
</dbReference>
<dbReference type="EMBL" id="LT838813">
    <property type="protein sequence ID" value="SMD44989.1"/>
    <property type="molecule type" value="Genomic_DNA"/>
</dbReference>
<dbReference type="InterPro" id="IPR018641">
    <property type="entry name" value="Trfase_1_rSAM/seldom-assoc"/>
</dbReference>
<dbReference type="PANTHER" id="PTHR36529:SF1">
    <property type="entry name" value="GLYCOSYLTRANSFERASE"/>
    <property type="match status" value="1"/>
</dbReference>
<protein>
    <recommendedName>
        <fullName evidence="3">Glycosyltransferase</fullName>
    </recommendedName>
</protein>
<reference evidence="2" key="1">
    <citation type="submission" date="2017-04" db="EMBL/GenBank/DDBJ databases">
        <authorList>
            <person name="Varghese N."/>
            <person name="Submissions S."/>
        </authorList>
    </citation>
    <scope>NUCLEOTIDE SEQUENCE [LARGE SCALE GENOMIC DNA]</scope>
    <source>
        <strain evidence="2">DSM 16537</strain>
    </source>
</reference>
<evidence type="ECO:0000313" key="2">
    <source>
        <dbReference type="Proteomes" id="UP000192333"/>
    </source>
</evidence>
<dbReference type="Gene3D" id="3.90.550.10">
    <property type="entry name" value="Spore Coat Polysaccharide Biosynthesis Protein SpsA, Chain A"/>
    <property type="match status" value="1"/>
</dbReference>
<dbReference type="STRING" id="758820.SAMN00777080_3627"/>
<dbReference type="PANTHER" id="PTHR36529">
    <property type="entry name" value="SLL1095 PROTEIN"/>
    <property type="match status" value="1"/>
</dbReference>